<evidence type="ECO:0000256" key="1">
    <source>
        <dbReference type="ARBA" id="ARBA00023002"/>
    </source>
</evidence>
<evidence type="ECO:0000313" key="5">
    <source>
        <dbReference type="Proteomes" id="UP000509510"/>
    </source>
</evidence>
<dbReference type="GeneID" id="55996692"/>
<accession>A0A7H8R6Q8</accession>
<sequence>MQRNDLALPRGSLVLVTGSNGYIASHIVDHLLQLGYRVRGTIRQPKPWLNEYFTDKYGEGKFETAIVPKIDVVDAFKESLKSVDGVIHAASDVSFSDDPDSVIPTMVAATENLLNAAAKEKSVRRFVLTSSSAAAFIPFPDKAVVVDTGK</sequence>
<dbReference type="Proteomes" id="UP000509510">
    <property type="component" value="Chromosome V"/>
</dbReference>
<dbReference type="Pfam" id="PF01370">
    <property type="entry name" value="Epimerase"/>
    <property type="match status" value="1"/>
</dbReference>
<feature type="domain" description="NAD-dependent epimerase/dehydratase" evidence="3">
    <location>
        <begin position="14"/>
        <end position="134"/>
    </location>
</feature>
<name>A0A7H8R6Q8_TALRU</name>
<keyword evidence="5" id="KW-1185">Reference proteome</keyword>
<dbReference type="PANTHER" id="PTHR10366">
    <property type="entry name" value="NAD DEPENDENT EPIMERASE/DEHYDRATASE"/>
    <property type="match status" value="1"/>
</dbReference>
<gene>
    <name evidence="4" type="ORF">TRUGW13939_09208</name>
</gene>
<dbReference type="InterPro" id="IPR001509">
    <property type="entry name" value="Epimerase_deHydtase"/>
</dbReference>
<keyword evidence="1" id="KW-0560">Oxidoreductase</keyword>
<proteinExistence type="inferred from homology"/>
<dbReference type="EMBL" id="CP055902">
    <property type="protein sequence ID" value="QKX62052.1"/>
    <property type="molecule type" value="Genomic_DNA"/>
</dbReference>
<organism evidence="4 5">
    <name type="scientific">Talaromyces rugulosus</name>
    <name type="common">Penicillium rugulosum</name>
    <dbReference type="NCBI Taxonomy" id="121627"/>
    <lineage>
        <taxon>Eukaryota</taxon>
        <taxon>Fungi</taxon>
        <taxon>Dikarya</taxon>
        <taxon>Ascomycota</taxon>
        <taxon>Pezizomycotina</taxon>
        <taxon>Eurotiomycetes</taxon>
        <taxon>Eurotiomycetidae</taxon>
        <taxon>Eurotiales</taxon>
        <taxon>Trichocomaceae</taxon>
        <taxon>Talaromyces</taxon>
        <taxon>Talaromyces sect. Islandici</taxon>
    </lineage>
</organism>
<dbReference type="AlphaFoldDB" id="A0A7H8R6Q8"/>
<dbReference type="Gene3D" id="3.40.50.720">
    <property type="entry name" value="NAD(P)-binding Rossmann-like Domain"/>
    <property type="match status" value="1"/>
</dbReference>
<evidence type="ECO:0000313" key="4">
    <source>
        <dbReference type="EMBL" id="QKX62052.1"/>
    </source>
</evidence>
<dbReference type="InterPro" id="IPR036291">
    <property type="entry name" value="NAD(P)-bd_dom_sf"/>
</dbReference>
<dbReference type="PANTHER" id="PTHR10366:SF562">
    <property type="entry name" value="ALDEHYDE REDUCTASE II (AFU_ORTHOLOGUE AFUA_1G11360)"/>
    <property type="match status" value="1"/>
</dbReference>
<evidence type="ECO:0000256" key="2">
    <source>
        <dbReference type="ARBA" id="ARBA00023445"/>
    </source>
</evidence>
<protein>
    <recommendedName>
        <fullName evidence="3">NAD-dependent epimerase/dehydratase domain-containing protein</fullName>
    </recommendedName>
</protein>
<dbReference type="RefSeq" id="XP_035348226.1">
    <property type="nucleotide sequence ID" value="XM_035492333.1"/>
</dbReference>
<comment type="similarity">
    <text evidence="2">Belongs to the NAD(P)-dependent epimerase/dehydratase family. Dihydroflavonol-4-reductase subfamily.</text>
</comment>
<dbReference type="GO" id="GO:0016616">
    <property type="term" value="F:oxidoreductase activity, acting on the CH-OH group of donors, NAD or NADP as acceptor"/>
    <property type="evidence" value="ECO:0007669"/>
    <property type="project" value="TreeGrafter"/>
</dbReference>
<dbReference type="InterPro" id="IPR050425">
    <property type="entry name" value="NAD(P)_dehydrat-like"/>
</dbReference>
<reference evidence="5" key="1">
    <citation type="submission" date="2020-06" db="EMBL/GenBank/DDBJ databases">
        <title>A chromosome-scale genome assembly of Talaromyces rugulosus W13939.</title>
        <authorList>
            <person name="Wang B."/>
            <person name="Guo L."/>
            <person name="Ye K."/>
            <person name="Wang L."/>
        </authorList>
    </citation>
    <scope>NUCLEOTIDE SEQUENCE [LARGE SCALE GENOMIC DNA]</scope>
    <source>
        <strain evidence="5">W13939</strain>
    </source>
</reference>
<dbReference type="OrthoDB" id="2735536at2759"/>
<evidence type="ECO:0000259" key="3">
    <source>
        <dbReference type="Pfam" id="PF01370"/>
    </source>
</evidence>
<dbReference type="KEGG" id="trg:TRUGW13939_09208"/>
<dbReference type="SUPFAM" id="SSF51735">
    <property type="entry name" value="NAD(P)-binding Rossmann-fold domains"/>
    <property type="match status" value="1"/>
</dbReference>